<gene>
    <name evidence="3" type="ORF">QNI19_37130</name>
</gene>
<dbReference type="EMBL" id="JASJOT010000052">
    <property type="protein sequence ID" value="MDJ1498618.1"/>
    <property type="molecule type" value="Genomic_DNA"/>
</dbReference>
<dbReference type="Proteomes" id="UP001228581">
    <property type="component" value="Unassembled WGS sequence"/>
</dbReference>
<dbReference type="InterPro" id="IPR050640">
    <property type="entry name" value="Bact_2-comp_sensor_kinase"/>
</dbReference>
<dbReference type="Pfam" id="PF06580">
    <property type="entry name" value="His_kinase"/>
    <property type="match status" value="1"/>
</dbReference>
<feature type="domain" description="Signal transduction histidine kinase internal region" evidence="2">
    <location>
        <begin position="162"/>
        <end position="240"/>
    </location>
</feature>
<evidence type="ECO:0000256" key="1">
    <source>
        <dbReference type="SAM" id="Phobius"/>
    </source>
</evidence>
<dbReference type="PANTHER" id="PTHR34220">
    <property type="entry name" value="SENSOR HISTIDINE KINASE YPDA"/>
    <property type="match status" value="1"/>
</dbReference>
<reference evidence="3 4" key="1">
    <citation type="submission" date="2023-05" db="EMBL/GenBank/DDBJ databases">
        <authorList>
            <person name="Zhang X."/>
        </authorList>
    </citation>
    <scope>NUCLEOTIDE SEQUENCE [LARGE SCALE GENOMIC DNA]</scope>
    <source>
        <strain evidence="3 4">DM2B3-1</strain>
    </source>
</reference>
<dbReference type="InterPro" id="IPR010559">
    <property type="entry name" value="Sig_transdc_His_kin_internal"/>
</dbReference>
<comment type="caution">
    <text evidence="3">The sequence shown here is derived from an EMBL/GenBank/DDBJ whole genome shotgun (WGS) entry which is preliminary data.</text>
</comment>
<keyword evidence="3" id="KW-0418">Kinase</keyword>
<dbReference type="PANTHER" id="PTHR34220:SF7">
    <property type="entry name" value="SENSOR HISTIDINE KINASE YPDA"/>
    <property type="match status" value="1"/>
</dbReference>
<dbReference type="Gene3D" id="3.30.565.10">
    <property type="entry name" value="Histidine kinase-like ATPase, C-terminal domain"/>
    <property type="match status" value="1"/>
</dbReference>
<name>A0ABT7CXW4_9BACT</name>
<feature type="transmembrane region" description="Helical" evidence="1">
    <location>
        <begin position="9"/>
        <end position="33"/>
    </location>
</feature>
<feature type="transmembrane region" description="Helical" evidence="1">
    <location>
        <begin position="79"/>
        <end position="101"/>
    </location>
</feature>
<keyword evidence="1" id="KW-0472">Membrane</keyword>
<keyword evidence="1" id="KW-0812">Transmembrane</keyword>
<dbReference type="InterPro" id="IPR036890">
    <property type="entry name" value="HATPase_C_sf"/>
</dbReference>
<proteinExistence type="predicted"/>
<keyword evidence="1" id="KW-1133">Transmembrane helix</keyword>
<keyword evidence="4" id="KW-1185">Reference proteome</keyword>
<keyword evidence="3" id="KW-0808">Transferase</keyword>
<sequence>MFSHPYRYLFILLIAVYSYLNTLYVEVFVYYHIPLQPWEALLTFVFIVLCIWEGNRLLETKVETLQNWLKDIGKRQIHPLLILFGGSIVITTLSVSIPVVVFGHYEFDYNWQQMHMPVKLAFTLGFRINLFLNTLNAIFFFLRQQRQAQLEAERLKKISIQAQFQSLKNQVNPHFLFNNLNVLSTLVFKDPVIASEFIEELARVYRYVLQNFEKELIELSTELNFIRSYRYLLDKRFNSSLHIQINVPEQYQHHYIVPLALQMLIENAIKHNIGSRNRPLYIRIYVDENQLLVVENNLQPKLEKELSTQIGLENIAQRYQFISQQTITIQQDSESFIIRLPLLAVFD</sequence>
<feature type="transmembrane region" description="Helical" evidence="1">
    <location>
        <begin position="121"/>
        <end position="142"/>
    </location>
</feature>
<protein>
    <submittedName>
        <fullName evidence="3">Histidine kinase</fullName>
    </submittedName>
</protein>
<dbReference type="GO" id="GO:0016301">
    <property type="term" value="F:kinase activity"/>
    <property type="evidence" value="ECO:0007669"/>
    <property type="project" value="UniProtKB-KW"/>
</dbReference>
<evidence type="ECO:0000313" key="3">
    <source>
        <dbReference type="EMBL" id="MDJ1498618.1"/>
    </source>
</evidence>
<accession>A0ABT7CXW4</accession>
<organism evidence="3 4">
    <name type="scientific">Xanthocytophaga flava</name>
    <dbReference type="NCBI Taxonomy" id="3048013"/>
    <lineage>
        <taxon>Bacteria</taxon>
        <taxon>Pseudomonadati</taxon>
        <taxon>Bacteroidota</taxon>
        <taxon>Cytophagia</taxon>
        <taxon>Cytophagales</taxon>
        <taxon>Rhodocytophagaceae</taxon>
        <taxon>Xanthocytophaga</taxon>
    </lineage>
</organism>
<dbReference type="RefSeq" id="WP_314005173.1">
    <property type="nucleotide sequence ID" value="NZ_JASJOR010000002.1"/>
</dbReference>
<evidence type="ECO:0000259" key="2">
    <source>
        <dbReference type="Pfam" id="PF06580"/>
    </source>
</evidence>
<feature type="transmembrane region" description="Helical" evidence="1">
    <location>
        <begin position="39"/>
        <end position="58"/>
    </location>
</feature>
<evidence type="ECO:0000313" key="4">
    <source>
        <dbReference type="Proteomes" id="UP001228581"/>
    </source>
</evidence>